<evidence type="ECO:0000259" key="4">
    <source>
        <dbReference type="PROSITE" id="PS50017"/>
    </source>
</evidence>
<dbReference type="Gene3D" id="1.10.533.10">
    <property type="entry name" value="Death Domain, Fas"/>
    <property type="match status" value="1"/>
</dbReference>
<dbReference type="SMART" id="SM00248">
    <property type="entry name" value="ANK"/>
    <property type="match status" value="14"/>
</dbReference>
<feature type="repeat" description="ANK" evidence="3">
    <location>
        <begin position="117"/>
        <end position="149"/>
    </location>
</feature>
<evidence type="ECO:0000256" key="1">
    <source>
        <dbReference type="ARBA" id="ARBA00022737"/>
    </source>
</evidence>
<sequence length="700" mass="78068">MSSRKQKRRSDNNFSEALWQAAVSKDTEKVHKLIAKHANMSVTAENGYDQCTPLHWAASQGDLSIVKLLLESGADINAQTTEHGLMPVHEAAINGHSDVVEYLLLHGASLEGRDTKYFFTPLLWSAQYGHHKTVRTLLKHGASVTACDSKQGQTSLHLAAARGHCKVIELLIDKGANVIARDSEVRATPLHAAASSGDVDAAELLLQYGADINAKNKSGNTALHVAAWFGHPDIVHLLISEQADLTVTNKYARTPQDTARESNQYKSKSTRAQVIKMLDSANKVMKLHEATSSGDVHQVKQFSSGLKDGVNVMLEVDYENTNDSDKQTPLHKAAERGDGDVINVLIDNGADVDVKTPQWGYTALHRASHFGHTKAVKTLLKNNADTEVRDYVHGATPLHIAANSNHDETTDVLLKYDAYIDAQDKYGYTPLHRAALHGHIQTCKVLINCGANVEVRNDMHDQTPLHLAVVHGHEHVAELLVKHHARIDSENKDGNTMLHLAAAHNCYNFAEQLVLDIFPLLISYADVQNKDGDTPLHLAAMFGNVAIIRILVLYGCQLNIVNCDGITARELIKLSPQYKTDKDRQRALKIFHVAKEAQGELLTAVFLVIAKKYHMKWPALAKKLNILNYEIKCIAENHADDSEKQCYEMLVLWSLKNFYDTNLFQKLLKILRKWKNRKLIEQVIVKHHERMGIVFKKHKI</sequence>
<keyword evidence="5" id="KW-1185">Reference proteome</keyword>
<evidence type="ECO:0000313" key="6">
    <source>
        <dbReference type="RefSeq" id="XP_006813082.1"/>
    </source>
</evidence>
<feature type="repeat" description="ANK" evidence="3">
    <location>
        <begin position="49"/>
        <end position="81"/>
    </location>
</feature>
<dbReference type="CDD" id="cd01670">
    <property type="entry name" value="Death"/>
    <property type="match status" value="1"/>
</dbReference>
<feature type="repeat" description="ANK" evidence="3">
    <location>
        <begin position="151"/>
        <end position="183"/>
    </location>
</feature>
<protein>
    <submittedName>
        <fullName evidence="6">Ankyrin-2-like</fullName>
    </submittedName>
</protein>
<dbReference type="PROSITE" id="PS50297">
    <property type="entry name" value="ANK_REP_REGION"/>
    <property type="match status" value="11"/>
</dbReference>
<dbReference type="GeneID" id="100373654"/>
<dbReference type="Pfam" id="PF12796">
    <property type="entry name" value="Ank_2"/>
    <property type="match status" value="6"/>
</dbReference>
<feature type="repeat" description="ANK" evidence="3">
    <location>
        <begin position="393"/>
        <end position="425"/>
    </location>
</feature>
<dbReference type="PROSITE" id="PS50088">
    <property type="entry name" value="ANK_REPEAT"/>
    <property type="match status" value="12"/>
</dbReference>
<organism evidence="5 6">
    <name type="scientific">Saccoglossus kowalevskii</name>
    <name type="common">Acorn worm</name>
    <dbReference type="NCBI Taxonomy" id="10224"/>
    <lineage>
        <taxon>Eukaryota</taxon>
        <taxon>Metazoa</taxon>
        <taxon>Hemichordata</taxon>
        <taxon>Enteropneusta</taxon>
        <taxon>Harrimaniidae</taxon>
        <taxon>Saccoglossus</taxon>
    </lineage>
</organism>
<dbReference type="Gene3D" id="1.25.40.20">
    <property type="entry name" value="Ankyrin repeat-containing domain"/>
    <property type="match status" value="7"/>
</dbReference>
<dbReference type="SUPFAM" id="SSF47986">
    <property type="entry name" value="DEATH domain"/>
    <property type="match status" value="1"/>
</dbReference>
<feature type="repeat" description="ANK" evidence="3">
    <location>
        <begin position="185"/>
        <end position="217"/>
    </location>
</feature>
<dbReference type="SUPFAM" id="SSF48403">
    <property type="entry name" value="Ankyrin repeat"/>
    <property type="match status" value="2"/>
</dbReference>
<evidence type="ECO:0000313" key="5">
    <source>
        <dbReference type="Proteomes" id="UP000694865"/>
    </source>
</evidence>
<feature type="repeat" description="ANK" evidence="3">
    <location>
        <begin position="531"/>
        <end position="563"/>
    </location>
</feature>
<dbReference type="PANTHER" id="PTHR24178">
    <property type="entry name" value="MOLTING PROTEIN MLT-4"/>
    <property type="match status" value="1"/>
</dbReference>
<feature type="repeat" description="ANK" evidence="3">
    <location>
        <begin position="359"/>
        <end position="391"/>
    </location>
</feature>
<reference evidence="6" key="1">
    <citation type="submission" date="2025-08" db="UniProtKB">
        <authorList>
            <consortium name="RefSeq"/>
        </authorList>
    </citation>
    <scope>IDENTIFICATION</scope>
    <source>
        <tissue evidence="6">Testes</tissue>
    </source>
</reference>
<dbReference type="RefSeq" id="XP_006813082.1">
    <property type="nucleotide sequence ID" value="XM_006813019.1"/>
</dbReference>
<feature type="domain" description="Death" evidence="4">
    <location>
        <begin position="602"/>
        <end position="683"/>
    </location>
</feature>
<dbReference type="PROSITE" id="PS50017">
    <property type="entry name" value="DEATH_DOMAIN"/>
    <property type="match status" value="1"/>
</dbReference>
<dbReference type="InterPro" id="IPR002110">
    <property type="entry name" value="Ankyrin_rpt"/>
</dbReference>
<dbReference type="InterPro" id="IPR000488">
    <property type="entry name" value="Death_dom"/>
</dbReference>
<feature type="repeat" description="ANK" evidence="3">
    <location>
        <begin position="426"/>
        <end position="458"/>
    </location>
</feature>
<dbReference type="Pfam" id="PF00531">
    <property type="entry name" value="Death"/>
    <property type="match status" value="1"/>
</dbReference>
<evidence type="ECO:0000256" key="3">
    <source>
        <dbReference type="PROSITE-ProRule" id="PRU00023"/>
    </source>
</evidence>
<keyword evidence="1" id="KW-0677">Repeat</keyword>
<gene>
    <name evidence="6" type="primary">LOC100373654</name>
</gene>
<name>A0ABM0LZ91_SACKO</name>
<evidence type="ECO:0000256" key="2">
    <source>
        <dbReference type="ARBA" id="ARBA00023043"/>
    </source>
</evidence>
<feature type="repeat" description="ANK" evidence="3">
    <location>
        <begin position="218"/>
        <end position="250"/>
    </location>
</feature>
<feature type="repeat" description="ANK" evidence="3">
    <location>
        <begin position="460"/>
        <end position="492"/>
    </location>
</feature>
<keyword evidence="2 3" id="KW-0040">ANK repeat</keyword>
<feature type="repeat" description="ANK" evidence="3">
    <location>
        <begin position="83"/>
        <end position="115"/>
    </location>
</feature>
<dbReference type="Pfam" id="PF13637">
    <property type="entry name" value="Ank_4"/>
    <property type="match status" value="1"/>
</dbReference>
<proteinExistence type="predicted"/>
<dbReference type="PRINTS" id="PR01415">
    <property type="entry name" value="ANKYRIN"/>
</dbReference>
<accession>A0ABM0LZ91</accession>
<dbReference type="Proteomes" id="UP000694865">
    <property type="component" value="Unplaced"/>
</dbReference>
<dbReference type="InterPro" id="IPR011029">
    <property type="entry name" value="DEATH-like_dom_sf"/>
</dbReference>
<feature type="repeat" description="ANK" evidence="3">
    <location>
        <begin position="325"/>
        <end position="357"/>
    </location>
</feature>
<dbReference type="InterPro" id="IPR036770">
    <property type="entry name" value="Ankyrin_rpt-contain_sf"/>
</dbReference>